<dbReference type="PANTHER" id="PTHR43394:SF1">
    <property type="entry name" value="ATP-BINDING CASSETTE SUB-FAMILY B MEMBER 10, MITOCHONDRIAL"/>
    <property type="match status" value="1"/>
</dbReference>
<evidence type="ECO:0000256" key="5">
    <source>
        <dbReference type="ARBA" id="ARBA00022989"/>
    </source>
</evidence>
<dbReference type="SUPFAM" id="SSF52540">
    <property type="entry name" value="P-loop containing nucleoside triphosphate hydrolases"/>
    <property type="match status" value="1"/>
</dbReference>
<evidence type="ECO:0000259" key="9">
    <source>
        <dbReference type="PROSITE" id="PS50929"/>
    </source>
</evidence>
<evidence type="ECO:0000259" key="8">
    <source>
        <dbReference type="PROSITE" id="PS50893"/>
    </source>
</evidence>
<feature type="domain" description="ABC transporter" evidence="8">
    <location>
        <begin position="372"/>
        <end position="605"/>
    </location>
</feature>
<comment type="caution">
    <text evidence="10">The sequence shown here is derived from an EMBL/GenBank/DDBJ whole genome shotgun (WGS) entry which is preliminary data.</text>
</comment>
<evidence type="ECO:0000256" key="6">
    <source>
        <dbReference type="ARBA" id="ARBA00023136"/>
    </source>
</evidence>
<dbReference type="InterPro" id="IPR036640">
    <property type="entry name" value="ABC1_TM_sf"/>
</dbReference>
<dbReference type="GO" id="GO:0005524">
    <property type="term" value="F:ATP binding"/>
    <property type="evidence" value="ECO:0007669"/>
    <property type="project" value="UniProtKB-KW"/>
</dbReference>
<keyword evidence="11" id="KW-1185">Reference proteome</keyword>
<feature type="domain" description="ABC transmembrane type-1" evidence="9">
    <location>
        <begin position="73"/>
        <end position="338"/>
    </location>
</feature>
<evidence type="ECO:0000256" key="7">
    <source>
        <dbReference type="SAM" id="Phobius"/>
    </source>
</evidence>
<dbReference type="CDD" id="cd18552">
    <property type="entry name" value="ABC_6TM_MsbA_like"/>
    <property type="match status" value="1"/>
</dbReference>
<accession>A0A428JYS9</accession>
<evidence type="ECO:0000256" key="4">
    <source>
        <dbReference type="ARBA" id="ARBA00022840"/>
    </source>
</evidence>
<feature type="transmembrane region" description="Helical" evidence="7">
    <location>
        <begin position="194"/>
        <end position="212"/>
    </location>
</feature>
<dbReference type="Pfam" id="PF00664">
    <property type="entry name" value="ABC_membrane"/>
    <property type="match status" value="1"/>
</dbReference>
<feature type="transmembrane region" description="Helical" evidence="7">
    <location>
        <begin position="277"/>
        <end position="297"/>
    </location>
</feature>
<reference evidence="10 11" key="1">
    <citation type="submission" date="2018-12" db="EMBL/GenBank/DDBJ databases">
        <title>Mangrovimonas spongiae sp. nov., a novel member of the genus Mangrovimonas isolated from marine sponge.</title>
        <authorList>
            <person name="Zhuang L."/>
            <person name="Luo L."/>
        </authorList>
    </citation>
    <scope>NUCLEOTIDE SEQUENCE [LARGE SCALE GENOMIC DNA]</scope>
    <source>
        <strain evidence="10 11">HN-E26</strain>
    </source>
</reference>
<sequence length="609" mass="68016">MKKIINQLLPFIKKFKRHVFFNVFFNLLYAFFSALAFISLIPMLNVLFDKTAIVKEAPKWEGILKIKDYGEQLLNYKVSGYLEDGNPQMALVIAVVIVISTFLLKNMFGYFAMQHVMYLKNGVLTDLRKTMYNKIISLPISFYSKRRKGDVMARILGDINEMQNSFFIVLELIVREPATIIFSLILMFTISWELSLFVLCFIPIAGILISRIGKSLKKNSLKAQQESGRLISIVEESLTGLKIVKGYNAENIFKKNFITSADKILKLKNKIGLKNNLAGPISEVLGIITIAILLWYGGKLVLVDKVIEGTTFIAFMGLSYAILTPAKAISKASYKVKNGIAAADRVFEILNETDSMEDLPNATELDTFKDKISIDNISFKYDDDYVLKDFSIEVHKGKTVALVGQSGSGKSTIANLVNRFYDVNKGSISIDGNDVKNITKKSLRALMGLVTQDSILFNDTIKNNVSLGKPDATEQEIIEALKIANAWEFVQSLPNGIETNVGDAGNNFSGGQKQRLSIARAVLKNPPIMILDEATSALDTESERLVQDALENMMRNRTSIVIAHRLSTIQNADTIVVMQKGNIVEQGNHSELMTQNGVYKKLVEMQSFE</sequence>
<dbReference type="GO" id="GO:0016887">
    <property type="term" value="F:ATP hydrolysis activity"/>
    <property type="evidence" value="ECO:0007669"/>
    <property type="project" value="InterPro"/>
</dbReference>
<dbReference type="SUPFAM" id="SSF90123">
    <property type="entry name" value="ABC transporter transmembrane region"/>
    <property type="match status" value="1"/>
</dbReference>
<dbReference type="InterPro" id="IPR027417">
    <property type="entry name" value="P-loop_NTPase"/>
</dbReference>
<evidence type="ECO:0000313" key="11">
    <source>
        <dbReference type="Proteomes" id="UP000270620"/>
    </source>
</evidence>
<dbReference type="PROSITE" id="PS00211">
    <property type="entry name" value="ABC_TRANSPORTER_1"/>
    <property type="match status" value="1"/>
</dbReference>
<dbReference type="Pfam" id="PF00005">
    <property type="entry name" value="ABC_tran"/>
    <property type="match status" value="1"/>
</dbReference>
<keyword evidence="5 7" id="KW-1133">Transmembrane helix</keyword>
<feature type="transmembrane region" description="Helical" evidence="7">
    <location>
        <begin position="20"/>
        <end position="41"/>
    </location>
</feature>
<dbReference type="RefSeq" id="WP_125468294.1">
    <property type="nucleotide sequence ID" value="NZ_RWBG01000004.1"/>
</dbReference>
<dbReference type="InterPro" id="IPR039421">
    <property type="entry name" value="Type_1_exporter"/>
</dbReference>
<protein>
    <submittedName>
        <fullName evidence="10">ABC transporter ATP-binding protein</fullName>
    </submittedName>
</protein>
<dbReference type="PROSITE" id="PS50929">
    <property type="entry name" value="ABC_TM1F"/>
    <property type="match status" value="1"/>
</dbReference>
<dbReference type="InterPro" id="IPR011527">
    <property type="entry name" value="ABC1_TM_dom"/>
</dbReference>
<dbReference type="InterPro" id="IPR017871">
    <property type="entry name" value="ABC_transporter-like_CS"/>
</dbReference>
<dbReference type="GO" id="GO:0005886">
    <property type="term" value="C:plasma membrane"/>
    <property type="evidence" value="ECO:0007669"/>
    <property type="project" value="UniProtKB-SubCell"/>
</dbReference>
<dbReference type="OrthoDB" id="9780296at2"/>
<feature type="transmembrane region" description="Helical" evidence="7">
    <location>
        <begin position="166"/>
        <end position="188"/>
    </location>
</feature>
<evidence type="ECO:0000313" key="10">
    <source>
        <dbReference type="EMBL" id="RSK39320.1"/>
    </source>
</evidence>
<dbReference type="GO" id="GO:0015421">
    <property type="term" value="F:ABC-type oligopeptide transporter activity"/>
    <property type="evidence" value="ECO:0007669"/>
    <property type="project" value="TreeGrafter"/>
</dbReference>
<dbReference type="Gene3D" id="3.40.50.300">
    <property type="entry name" value="P-loop containing nucleotide triphosphate hydrolases"/>
    <property type="match status" value="1"/>
</dbReference>
<keyword evidence="3" id="KW-0547">Nucleotide-binding</keyword>
<dbReference type="PANTHER" id="PTHR43394">
    <property type="entry name" value="ATP-DEPENDENT PERMEASE MDL1, MITOCHONDRIAL"/>
    <property type="match status" value="1"/>
</dbReference>
<keyword evidence="4 10" id="KW-0067">ATP-binding</keyword>
<dbReference type="Proteomes" id="UP000270620">
    <property type="component" value="Unassembled WGS sequence"/>
</dbReference>
<proteinExistence type="predicted"/>
<dbReference type="EMBL" id="RWBG01000004">
    <property type="protein sequence ID" value="RSK39320.1"/>
    <property type="molecule type" value="Genomic_DNA"/>
</dbReference>
<evidence type="ECO:0000256" key="1">
    <source>
        <dbReference type="ARBA" id="ARBA00004651"/>
    </source>
</evidence>
<feature type="transmembrane region" description="Helical" evidence="7">
    <location>
        <begin position="309"/>
        <end position="329"/>
    </location>
</feature>
<organism evidence="10 11">
    <name type="scientific">Mangrovimonas spongiae</name>
    <dbReference type="NCBI Taxonomy" id="2494697"/>
    <lineage>
        <taxon>Bacteria</taxon>
        <taxon>Pseudomonadati</taxon>
        <taxon>Bacteroidota</taxon>
        <taxon>Flavobacteriia</taxon>
        <taxon>Flavobacteriales</taxon>
        <taxon>Flavobacteriaceae</taxon>
        <taxon>Mangrovimonas</taxon>
    </lineage>
</organism>
<evidence type="ECO:0000256" key="2">
    <source>
        <dbReference type="ARBA" id="ARBA00022692"/>
    </source>
</evidence>
<evidence type="ECO:0000256" key="3">
    <source>
        <dbReference type="ARBA" id="ARBA00022741"/>
    </source>
</evidence>
<comment type="subcellular location">
    <subcellularLocation>
        <location evidence="1">Cell membrane</location>
        <topology evidence="1">Multi-pass membrane protein</topology>
    </subcellularLocation>
</comment>
<dbReference type="PROSITE" id="PS50893">
    <property type="entry name" value="ABC_TRANSPORTER_2"/>
    <property type="match status" value="1"/>
</dbReference>
<dbReference type="FunFam" id="3.40.50.300:FF:000218">
    <property type="entry name" value="Multidrug ABC transporter ATP-binding protein"/>
    <property type="match status" value="1"/>
</dbReference>
<dbReference type="Gene3D" id="1.20.1560.10">
    <property type="entry name" value="ABC transporter type 1, transmembrane domain"/>
    <property type="match status" value="1"/>
</dbReference>
<keyword evidence="2 7" id="KW-0812">Transmembrane</keyword>
<dbReference type="InterPro" id="IPR003439">
    <property type="entry name" value="ABC_transporter-like_ATP-bd"/>
</dbReference>
<dbReference type="AlphaFoldDB" id="A0A428JYS9"/>
<dbReference type="InterPro" id="IPR003593">
    <property type="entry name" value="AAA+_ATPase"/>
</dbReference>
<name>A0A428JYS9_9FLAO</name>
<dbReference type="SMART" id="SM00382">
    <property type="entry name" value="AAA"/>
    <property type="match status" value="1"/>
</dbReference>
<gene>
    <name evidence="10" type="ORF">EJA19_10360</name>
</gene>
<feature type="transmembrane region" description="Helical" evidence="7">
    <location>
        <begin position="89"/>
        <end position="111"/>
    </location>
</feature>
<keyword evidence="6 7" id="KW-0472">Membrane</keyword>